<accession>A0ABN8ZXM1</accession>
<feature type="signal peptide" evidence="2">
    <location>
        <begin position="1"/>
        <end position="30"/>
    </location>
</feature>
<feature type="chain" id="PRO_5045314642" evidence="2">
    <location>
        <begin position="31"/>
        <end position="154"/>
    </location>
</feature>
<dbReference type="EMBL" id="OX459943">
    <property type="protein sequence ID" value="CAI9178303.1"/>
    <property type="molecule type" value="Genomic_DNA"/>
</dbReference>
<keyword evidence="2" id="KW-0732">Signal</keyword>
<gene>
    <name evidence="3" type="ORF">MRATA1EN1_LOCUS27265</name>
</gene>
<organism evidence="3 4">
    <name type="scientific">Rangifer tarandus platyrhynchus</name>
    <name type="common">Svalbard reindeer</name>
    <dbReference type="NCBI Taxonomy" id="3082113"/>
    <lineage>
        <taxon>Eukaryota</taxon>
        <taxon>Metazoa</taxon>
        <taxon>Chordata</taxon>
        <taxon>Craniata</taxon>
        <taxon>Vertebrata</taxon>
        <taxon>Euteleostomi</taxon>
        <taxon>Mammalia</taxon>
        <taxon>Eutheria</taxon>
        <taxon>Laurasiatheria</taxon>
        <taxon>Artiodactyla</taxon>
        <taxon>Ruminantia</taxon>
        <taxon>Pecora</taxon>
        <taxon>Cervidae</taxon>
        <taxon>Odocoileinae</taxon>
        <taxon>Rangifer</taxon>
    </lineage>
</organism>
<evidence type="ECO:0000256" key="1">
    <source>
        <dbReference type="SAM" id="MobiDB-lite"/>
    </source>
</evidence>
<keyword evidence="4" id="KW-1185">Reference proteome</keyword>
<feature type="region of interest" description="Disordered" evidence="1">
    <location>
        <begin position="135"/>
        <end position="154"/>
    </location>
</feature>
<evidence type="ECO:0000256" key="2">
    <source>
        <dbReference type="SAM" id="SignalP"/>
    </source>
</evidence>
<proteinExistence type="predicted"/>
<reference evidence="3" key="1">
    <citation type="submission" date="2023-04" db="EMBL/GenBank/DDBJ databases">
        <authorList>
            <consortium name="ELIXIR-Norway"/>
        </authorList>
    </citation>
    <scope>NUCLEOTIDE SEQUENCE [LARGE SCALE GENOMIC DNA]</scope>
</reference>
<evidence type="ECO:0000313" key="4">
    <source>
        <dbReference type="Proteomes" id="UP001176941"/>
    </source>
</evidence>
<protein>
    <submittedName>
        <fullName evidence="3">Uncharacterized protein</fullName>
    </submittedName>
</protein>
<evidence type="ECO:0000313" key="3">
    <source>
        <dbReference type="EMBL" id="CAI9178303.1"/>
    </source>
</evidence>
<name>A0ABN8ZXM1_RANTA</name>
<feature type="compositionally biased region" description="Polar residues" evidence="1">
    <location>
        <begin position="145"/>
        <end position="154"/>
    </location>
</feature>
<dbReference type="Proteomes" id="UP001176941">
    <property type="component" value="Chromosome 7"/>
</dbReference>
<sequence length="154" mass="16069">MLALSSLSPCQLGMRSLILLLCCRFSLCLSARGELSLAQLRTGSWGGVRRDPDSSGRGRALAAVQPAAGLQPEALSPLPTGPRPPLARAPQCLAEGSGHWQLAISAAEVMAFLHLKRRLSASGTRVSAQIRGTEGCQGVAGRPKGSSQPPLCLF</sequence>